<accession>A0A8S1JIP9</accession>
<dbReference type="OrthoDB" id="10253092at2759"/>
<dbReference type="NCBIfam" id="TIGR00291">
    <property type="entry name" value="RNA_SBDS"/>
    <property type="match status" value="1"/>
</dbReference>
<dbReference type="AlphaFoldDB" id="A0A8S1JIP9"/>
<evidence type="ECO:0000256" key="6">
    <source>
        <dbReference type="ARBA" id="ARBA00023242"/>
    </source>
</evidence>
<evidence type="ECO:0000256" key="1">
    <source>
        <dbReference type="ARBA" id="ARBA00004123"/>
    </source>
</evidence>
<dbReference type="EMBL" id="CAJHUC010003011">
    <property type="protein sequence ID" value="CAD7705078.1"/>
    <property type="molecule type" value="Genomic_DNA"/>
</dbReference>
<dbReference type="Pfam" id="PF01172">
    <property type="entry name" value="SBDS_N"/>
    <property type="match status" value="1"/>
</dbReference>
<keyword evidence="6" id="KW-0539">Nucleus</keyword>
<dbReference type="GO" id="GO:0005634">
    <property type="term" value="C:nucleus"/>
    <property type="evidence" value="ECO:0007669"/>
    <property type="project" value="UniProtKB-SubCell"/>
</dbReference>
<dbReference type="InterPro" id="IPR036786">
    <property type="entry name" value="Ribosome_mat_SBDS_N_sf"/>
</dbReference>
<comment type="caution">
    <text evidence="12">The sequence shown here is derived from an EMBL/GenBank/DDBJ whole genome shotgun (WGS) entry which is preliminary data.</text>
</comment>
<dbReference type="InterPro" id="IPR002140">
    <property type="entry name" value="Sdo1/SBDS"/>
</dbReference>
<dbReference type="GO" id="GO:0005737">
    <property type="term" value="C:cytoplasm"/>
    <property type="evidence" value="ECO:0007669"/>
    <property type="project" value="UniProtKB-SubCell"/>
</dbReference>
<protein>
    <recommendedName>
        <fullName evidence="14">Ribosome maturation protein SBDS</fullName>
    </recommendedName>
</protein>
<keyword evidence="5" id="KW-0690">Ribosome biogenesis</keyword>
<dbReference type="SUPFAM" id="SSF109728">
    <property type="entry name" value="Hypothetical protein AF0491, middle domain"/>
    <property type="match status" value="1"/>
</dbReference>
<organism evidence="12 13">
    <name type="scientific">Ostreobium quekettii</name>
    <dbReference type="NCBI Taxonomy" id="121088"/>
    <lineage>
        <taxon>Eukaryota</taxon>
        <taxon>Viridiplantae</taxon>
        <taxon>Chlorophyta</taxon>
        <taxon>core chlorophytes</taxon>
        <taxon>Ulvophyceae</taxon>
        <taxon>TCBD clade</taxon>
        <taxon>Bryopsidales</taxon>
        <taxon>Ostreobineae</taxon>
        <taxon>Ostreobiaceae</taxon>
        <taxon>Ostreobium</taxon>
    </lineage>
</organism>
<feature type="region of interest" description="Disordered" evidence="8">
    <location>
        <begin position="293"/>
        <end position="313"/>
    </location>
</feature>
<dbReference type="SUPFAM" id="SSF89895">
    <property type="entry name" value="FYSH domain"/>
    <property type="match status" value="1"/>
</dbReference>
<dbReference type="Proteomes" id="UP000708148">
    <property type="component" value="Unassembled WGS sequence"/>
</dbReference>
<feature type="domain" description="Ribosome maturation protein SDO1/SBDS C-terminal" evidence="11">
    <location>
        <begin position="173"/>
        <end position="241"/>
    </location>
</feature>
<keyword evidence="13" id="KW-1185">Reference proteome</keyword>
<dbReference type="GO" id="GO:0042256">
    <property type="term" value="P:cytosolic ribosome assembly"/>
    <property type="evidence" value="ECO:0007669"/>
    <property type="project" value="InterPro"/>
</dbReference>
<comment type="subunit">
    <text evidence="7">Associates with the 60S ribosomal subunit.</text>
</comment>
<gene>
    <name evidence="12" type="ORF">OSTQU699_LOCUS10433</name>
</gene>
<feature type="domain" description="Ribosome maturation protein SDO1/SBDS central" evidence="10">
    <location>
        <begin position="110"/>
        <end position="171"/>
    </location>
</feature>
<evidence type="ECO:0000256" key="3">
    <source>
        <dbReference type="ARBA" id="ARBA00007433"/>
    </source>
</evidence>
<dbReference type="PROSITE" id="PS01267">
    <property type="entry name" value="UPF0023"/>
    <property type="match status" value="1"/>
</dbReference>
<dbReference type="InterPro" id="IPR046928">
    <property type="entry name" value="SDO1/SBDS_C"/>
</dbReference>
<comment type="subcellular location">
    <subcellularLocation>
        <location evidence="2">Cytoplasm</location>
    </subcellularLocation>
    <subcellularLocation>
        <location evidence="1">Nucleus</location>
    </subcellularLocation>
</comment>
<evidence type="ECO:0000259" key="10">
    <source>
        <dbReference type="Pfam" id="PF09377"/>
    </source>
</evidence>
<dbReference type="InterPro" id="IPR037188">
    <property type="entry name" value="Sdo1/SBDS_central_sf"/>
</dbReference>
<feature type="domain" description="Ribosome maturation protein SDO1/SBDS N-terminal" evidence="9">
    <location>
        <begin position="14"/>
        <end position="101"/>
    </location>
</feature>
<dbReference type="InterPro" id="IPR019783">
    <property type="entry name" value="SDO1/SBDS_N"/>
</dbReference>
<dbReference type="PANTHER" id="PTHR10927:SF1">
    <property type="entry name" value="RIBOSOME MATURATION PROTEIN SBDS"/>
    <property type="match status" value="1"/>
</dbReference>
<evidence type="ECO:0000256" key="8">
    <source>
        <dbReference type="SAM" id="MobiDB-lite"/>
    </source>
</evidence>
<reference evidence="12" key="1">
    <citation type="submission" date="2020-12" db="EMBL/GenBank/DDBJ databases">
        <authorList>
            <person name="Iha C."/>
        </authorList>
    </citation>
    <scope>NUCLEOTIDE SEQUENCE</scope>
</reference>
<dbReference type="Gene3D" id="3.30.1250.10">
    <property type="entry name" value="Ribosome maturation protein SBDS, N-terminal domain"/>
    <property type="match status" value="1"/>
</dbReference>
<comment type="similarity">
    <text evidence="3">Belongs to the SDO1/SBDS family.</text>
</comment>
<evidence type="ECO:0000313" key="12">
    <source>
        <dbReference type="EMBL" id="CAD7705078.1"/>
    </source>
</evidence>
<dbReference type="InterPro" id="IPR039100">
    <property type="entry name" value="Sdo1/SBDS-like"/>
</dbReference>
<dbReference type="InterPro" id="IPR018978">
    <property type="entry name" value="SDO1/SBDS_central"/>
</dbReference>
<keyword evidence="4" id="KW-0963">Cytoplasm</keyword>
<dbReference type="Pfam" id="PF20268">
    <property type="entry name" value="SBDS_C"/>
    <property type="match status" value="1"/>
</dbReference>
<name>A0A8S1JIP9_9CHLO</name>
<evidence type="ECO:0000256" key="7">
    <source>
        <dbReference type="ARBA" id="ARBA00049708"/>
    </source>
</evidence>
<evidence type="ECO:0000259" key="9">
    <source>
        <dbReference type="Pfam" id="PF01172"/>
    </source>
</evidence>
<dbReference type="Pfam" id="PF09377">
    <property type="entry name" value="SBDS_domain_II"/>
    <property type="match status" value="1"/>
</dbReference>
<evidence type="ECO:0000256" key="5">
    <source>
        <dbReference type="ARBA" id="ARBA00022517"/>
    </source>
</evidence>
<evidence type="ECO:0008006" key="14">
    <source>
        <dbReference type="Google" id="ProtNLM"/>
    </source>
</evidence>
<proteinExistence type="inferred from homology"/>
<evidence type="ECO:0000313" key="13">
    <source>
        <dbReference type="Proteomes" id="UP000708148"/>
    </source>
</evidence>
<evidence type="ECO:0000256" key="2">
    <source>
        <dbReference type="ARBA" id="ARBA00004496"/>
    </source>
</evidence>
<evidence type="ECO:0000256" key="4">
    <source>
        <dbReference type="ARBA" id="ARBA00022490"/>
    </source>
</evidence>
<dbReference type="Gene3D" id="3.30.70.240">
    <property type="match status" value="1"/>
</dbReference>
<dbReference type="Gene3D" id="1.10.10.900">
    <property type="entry name" value="SBDS protein C-terminal domain, subdomain 1"/>
    <property type="match status" value="1"/>
</dbReference>
<evidence type="ECO:0000259" key="11">
    <source>
        <dbReference type="Pfam" id="PF20268"/>
    </source>
</evidence>
<sequence>MPLKQPIGQKRLTNVAIVKYKKKGNWFETACYKNKVVDWRNGTETDLDEVLQTTAVFKNVSKGVLAKEKDLVDAFGTNDERAICTEILTRGDLQVSEKERKLEYENLFKGVATVLSEKCVDPNTNRPYTITMIERALKDVHFNVDPKKSAKVQAFGEALPLLQERFSIQRANMRLRLKLAAACKDEIQSRLAEHKVIVESKEADGATVAIVCQADPGLYQVLLALVRDLGKGHGHLEVVSLAVQREGMSGEGQASGDIQGILKEQQRASELSQVPYVTSQPASTTGRLRARSEEDSMAEVSYPRGPISGIPDDVTRKPMFLEIDGLQPGWEVELTKRGESGVVDAVFFSPSGEKVGAFVQARRAALSASKKAAAAQSTVE</sequence>
<dbReference type="InterPro" id="IPR018023">
    <property type="entry name" value="Ribosome_mat_SBDS_CS"/>
</dbReference>
<dbReference type="PANTHER" id="PTHR10927">
    <property type="entry name" value="RIBOSOME MATURATION PROTEIN SBDS"/>
    <property type="match status" value="1"/>
</dbReference>